<organism evidence="2 3">
    <name type="scientific">Sulfurirhabdus autotrophica</name>
    <dbReference type="NCBI Taxonomy" id="1706046"/>
    <lineage>
        <taxon>Bacteria</taxon>
        <taxon>Pseudomonadati</taxon>
        <taxon>Pseudomonadota</taxon>
        <taxon>Betaproteobacteria</taxon>
        <taxon>Nitrosomonadales</taxon>
        <taxon>Sulfuricellaceae</taxon>
        <taxon>Sulfurirhabdus</taxon>
    </lineage>
</organism>
<evidence type="ECO:0000259" key="1">
    <source>
        <dbReference type="Pfam" id="PF05713"/>
    </source>
</evidence>
<sequence>MKTAFLKTPVEPELLAGFMAFSASNDLSPSVALRRVIFHVLTQAGYTINDYDPTKERSNDYAQWARRRREKIDSYGAQPILIARVTPGMKDVFDTYAKANAETTPVRLKNLVQKVVQSANLNTAEMVPVKIPEPRTERVTTGFSKSEMKEMRLHAENFGSVREWLVALARSRILPEVPQFSTKEIQVLYASNRELWAIGRNLNQIAHAINLDIKQTGRLESSVSRLKELDELKAAIDIHTSHVMKVCNASLDRWKS</sequence>
<dbReference type="InterPro" id="IPR008687">
    <property type="entry name" value="MobC"/>
</dbReference>
<dbReference type="EMBL" id="SMCO01000019">
    <property type="protein sequence ID" value="TCV82716.1"/>
    <property type="molecule type" value="Genomic_DNA"/>
</dbReference>
<feature type="domain" description="Bacterial mobilisation" evidence="1">
    <location>
        <begin position="193"/>
        <end position="237"/>
    </location>
</feature>
<reference evidence="2 3" key="1">
    <citation type="submission" date="2019-03" db="EMBL/GenBank/DDBJ databases">
        <title>Genomic Encyclopedia of Type Strains, Phase IV (KMG-IV): sequencing the most valuable type-strain genomes for metagenomic binning, comparative biology and taxonomic classification.</title>
        <authorList>
            <person name="Goeker M."/>
        </authorList>
    </citation>
    <scope>NUCLEOTIDE SEQUENCE [LARGE SCALE GENOMIC DNA]</scope>
    <source>
        <strain evidence="2 3">DSM 100309</strain>
    </source>
</reference>
<evidence type="ECO:0000313" key="3">
    <source>
        <dbReference type="Proteomes" id="UP000295367"/>
    </source>
</evidence>
<gene>
    <name evidence="2" type="ORF">EDC63_11933</name>
</gene>
<comment type="caution">
    <text evidence="2">The sequence shown here is derived from an EMBL/GenBank/DDBJ whole genome shotgun (WGS) entry which is preliminary data.</text>
</comment>
<name>A0A4R3XU14_9PROT</name>
<dbReference type="Proteomes" id="UP000295367">
    <property type="component" value="Unassembled WGS sequence"/>
</dbReference>
<dbReference type="AlphaFoldDB" id="A0A4R3XU14"/>
<proteinExistence type="predicted"/>
<dbReference type="Pfam" id="PF05713">
    <property type="entry name" value="MobC"/>
    <property type="match status" value="1"/>
</dbReference>
<keyword evidence="3" id="KW-1185">Reference proteome</keyword>
<dbReference type="RefSeq" id="WP_124944910.1">
    <property type="nucleotide sequence ID" value="NZ_BHVT01000004.1"/>
</dbReference>
<dbReference type="OrthoDB" id="9789818at2"/>
<evidence type="ECO:0000313" key="2">
    <source>
        <dbReference type="EMBL" id="TCV82716.1"/>
    </source>
</evidence>
<accession>A0A4R3XU14</accession>
<protein>
    <submittedName>
        <fullName evidence="2">Mobilization protein MobC</fullName>
    </submittedName>
</protein>